<name>A0A409WFG8_9AGAR</name>
<organism evidence="5 6">
    <name type="scientific">Gymnopilus dilepis</name>
    <dbReference type="NCBI Taxonomy" id="231916"/>
    <lineage>
        <taxon>Eukaryota</taxon>
        <taxon>Fungi</taxon>
        <taxon>Dikarya</taxon>
        <taxon>Basidiomycota</taxon>
        <taxon>Agaricomycotina</taxon>
        <taxon>Agaricomycetes</taxon>
        <taxon>Agaricomycetidae</taxon>
        <taxon>Agaricales</taxon>
        <taxon>Agaricineae</taxon>
        <taxon>Hymenogastraceae</taxon>
        <taxon>Gymnopilus</taxon>
    </lineage>
</organism>
<comment type="caution">
    <text evidence="5">The sequence shown here is derived from an EMBL/GenBank/DDBJ whole genome shotgun (WGS) entry which is preliminary data.</text>
</comment>
<keyword evidence="3" id="KW-0964">Secreted</keyword>
<dbReference type="OrthoDB" id="3032623at2759"/>
<evidence type="ECO:0000256" key="1">
    <source>
        <dbReference type="ARBA" id="ARBA00004340"/>
    </source>
</evidence>
<dbReference type="EMBL" id="NHYE01005086">
    <property type="protein sequence ID" value="PPQ77252.1"/>
    <property type="molecule type" value="Genomic_DNA"/>
</dbReference>
<evidence type="ECO:0000256" key="2">
    <source>
        <dbReference type="ARBA" id="ARBA00004613"/>
    </source>
</evidence>
<feature type="domain" description="Crinkler effector protein N-terminal" evidence="4">
    <location>
        <begin position="45"/>
        <end position="146"/>
    </location>
</feature>
<dbReference type="InterPro" id="IPR045379">
    <property type="entry name" value="Crinkler_N"/>
</dbReference>
<dbReference type="GO" id="GO:0043657">
    <property type="term" value="C:host cell"/>
    <property type="evidence" value="ECO:0007669"/>
    <property type="project" value="UniProtKB-SubCell"/>
</dbReference>
<sequence length="270" mass="30342">MTLVGEVVVGVACACCRLILYWAHGDTRDHESTPLSLGSLAKSFSFNCLILGEGPDDVFDVTIPKNGKVAVLKEYIKKKSTPYLDNVPVRLIELWRVSLPIEGLDARVEIISTSLTDDRKLRSPTKKLITTFENHVDDDLVHLIVRVPVAPPIVHSGLSQVLRLTCFISGDSDDQFYIEISKDKNVDLLKDRIKDEWGPRLSHINSPDLSLWQILFPIVDLPSKDPMTRGPKLRPERKLAVCSPRSLTEPYFQAILYFLEATRKSLPLNA</sequence>
<gene>
    <name evidence="5" type="ORF">CVT26_005991</name>
</gene>
<evidence type="ECO:0000256" key="3">
    <source>
        <dbReference type="ARBA" id="ARBA00022525"/>
    </source>
</evidence>
<reference evidence="5 6" key="1">
    <citation type="journal article" date="2018" name="Evol. Lett.">
        <title>Horizontal gene cluster transfer increased hallucinogenic mushroom diversity.</title>
        <authorList>
            <person name="Reynolds H.T."/>
            <person name="Vijayakumar V."/>
            <person name="Gluck-Thaler E."/>
            <person name="Korotkin H.B."/>
            <person name="Matheny P.B."/>
            <person name="Slot J.C."/>
        </authorList>
    </citation>
    <scope>NUCLEOTIDE SEQUENCE [LARGE SCALE GENOMIC DNA]</scope>
    <source>
        <strain evidence="5 6">SRW20</strain>
    </source>
</reference>
<dbReference type="Pfam" id="PF20147">
    <property type="entry name" value="Crinkler"/>
    <property type="match status" value="2"/>
</dbReference>
<protein>
    <recommendedName>
        <fullName evidence="4">Crinkler effector protein N-terminal domain-containing protein</fullName>
    </recommendedName>
</protein>
<dbReference type="GO" id="GO:0005576">
    <property type="term" value="C:extracellular region"/>
    <property type="evidence" value="ECO:0007669"/>
    <property type="project" value="UniProtKB-SubCell"/>
</dbReference>
<dbReference type="InParanoid" id="A0A409WFG8"/>
<proteinExistence type="predicted"/>
<evidence type="ECO:0000259" key="4">
    <source>
        <dbReference type="Pfam" id="PF20147"/>
    </source>
</evidence>
<accession>A0A409WFG8</accession>
<evidence type="ECO:0000313" key="6">
    <source>
        <dbReference type="Proteomes" id="UP000284706"/>
    </source>
</evidence>
<keyword evidence="6" id="KW-1185">Reference proteome</keyword>
<dbReference type="AlphaFoldDB" id="A0A409WFG8"/>
<feature type="domain" description="Crinkler effector protein N-terminal" evidence="4">
    <location>
        <begin position="162"/>
        <end position="218"/>
    </location>
</feature>
<comment type="subcellular location">
    <subcellularLocation>
        <location evidence="1">Host cell</location>
    </subcellularLocation>
    <subcellularLocation>
        <location evidence="2">Secreted</location>
    </subcellularLocation>
</comment>
<dbReference type="Proteomes" id="UP000284706">
    <property type="component" value="Unassembled WGS sequence"/>
</dbReference>
<evidence type="ECO:0000313" key="5">
    <source>
        <dbReference type="EMBL" id="PPQ77252.1"/>
    </source>
</evidence>